<comment type="caution">
    <text evidence="1">The sequence shown here is derived from an EMBL/GenBank/DDBJ whole genome shotgun (WGS) entry which is preliminary data.</text>
</comment>
<organism evidence="1 2">
    <name type="scientific">Campylobacter upsaliensis</name>
    <dbReference type="NCBI Taxonomy" id="28080"/>
    <lineage>
        <taxon>Bacteria</taxon>
        <taxon>Pseudomonadati</taxon>
        <taxon>Campylobacterota</taxon>
        <taxon>Epsilonproteobacteria</taxon>
        <taxon>Campylobacterales</taxon>
        <taxon>Campylobacteraceae</taxon>
        <taxon>Campylobacter</taxon>
    </lineage>
</organism>
<reference evidence="1 2" key="1">
    <citation type="submission" date="2018-06" db="EMBL/GenBank/DDBJ databases">
        <authorList>
            <consortium name="PulseNet: The National Subtyping Network for Foodborne Disease Surveillance"/>
            <person name="Tarr C.L."/>
            <person name="Trees E."/>
            <person name="Katz L.S."/>
            <person name="Carleton-Romer H.A."/>
            <person name="Stroika S."/>
            <person name="Kucerova Z."/>
            <person name="Roache K.F."/>
            <person name="Sabol A.L."/>
            <person name="Besser J."/>
            <person name="Gerner-Smidt P."/>
        </authorList>
    </citation>
    <scope>NUCLEOTIDE SEQUENCE [LARGE SCALE GENOMIC DNA]</scope>
    <source>
        <strain evidence="1 2">PNUSAC003104</strain>
    </source>
</reference>
<sequence>MEFDMRERDIHELDRELEGGKSVWVKGEYGAEYKVKYEEGIYYVECEGGRYTEKFDDIYEMKEYINFNFEEDEEDEEDEGIEAISKILSNYKG</sequence>
<protein>
    <submittedName>
        <fullName evidence="1">Uncharacterized protein</fullName>
    </submittedName>
</protein>
<keyword evidence="2" id="KW-1185">Reference proteome</keyword>
<dbReference type="EMBL" id="AABVLA010000052">
    <property type="protein sequence ID" value="EAJ1622774.1"/>
    <property type="molecule type" value="Genomic_DNA"/>
</dbReference>
<evidence type="ECO:0000313" key="1">
    <source>
        <dbReference type="EMBL" id="EAJ1622774.1"/>
    </source>
</evidence>
<evidence type="ECO:0000313" key="2">
    <source>
        <dbReference type="Proteomes" id="UP000535305"/>
    </source>
</evidence>
<dbReference type="Proteomes" id="UP000535305">
    <property type="component" value="Unassembled WGS sequence"/>
</dbReference>
<dbReference type="AlphaFoldDB" id="A0A7U8B643"/>
<proteinExistence type="predicted"/>
<accession>A0A7U8B643</accession>
<gene>
    <name evidence="1" type="ORF">CT510_09030</name>
</gene>
<name>A0A7U8B643_CAMUP</name>